<feature type="non-terminal residue" evidence="7">
    <location>
        <position position="436"/>
    </location>
</feature>
<feature type="compositionally biased region" description="Pro residues" evidence="5">
    <location>
        <begin position="423"/>
        <end position="436"/>
    </location>
</feature>
<feature type="domain" description="FAM234A/B beta-propeller" evidence="6">
    <location>
        <begin position="71"/>
        <end position="172"/>
    </location>
</feature>
<feature type="non-terminal residue" evidence="7">
    <location>
        <position position="1"/>
    </location>
</feature>
<dbReference type="InterPro" id="IPR045232">
    <property type="entry name" value="FAM234"/>
</dbReference>
<accession>A0ABS2XE31</accession>
<dbReference type="EMBL" id="JAAWVQ010021246">
    <property type="protein sequence ID" value="MBN3272514.1"/>
    <property type="molecule type" value="Genomic_DNA"/>
</dbReference>
<dbReference type="InterPro" id="IPR055409">
    <property type="entry name" value="Beta-prop_FAM234A_B"/>
</dbReference>
<evidence type="ECO:0000313" key="8">
    <source>
        <dbReference type="Proteomes" id="UP001166093"/>
    </source>
</evidence>
<comment type="caution">
    <text evidence="7">The sequence shown here is derived from an EMBL/GenBank/DDBJ whole genome shotgun (WGS) entry which is preliminary data.</text>
</comment>
<evidence type="ECO:0000256" key="3">
    <source>
        <dbReference type="ARBA" id="ARBA00022989"/>
    </source>
</evidence>
<protein>
    <submittedName>
        <fullName evidence="7">F234B protein</fullName>
    </submittedName>
</protein>
<dbReference type="PANTHER" id="PTHR21419:SF25">
    <property type="entry name" value="PROTEIN FAM234B"/>
    <property type="match status" value="1"/>
</dbReference>
<proteinExistence type="predicted"/>
<organism evidence="7 8">
    <name type="scientific">Polyodon spathula</name>
    <name type="common">North American paddlefish</name>
    <name type="synonym">Squalus spathula</name>
    <dbReference type="NCBI Taxonomy" id="7913"/>
    <lineage>
        <taxon>Eukaryota</taxon>
        <taxon>Metazoa</taxon>
        <taxon>Chordata</taxon>
        <taxon>Craniata</taxon>
        <taxon>Vertebrata</taxon>
        <taxon>Euteleostomi</taxon>
        <taxon>Actinopterygii</taxon>
        <taxon>Chondrostei</taxon>
        <taxon>Acipenseriformes</taxon>
        <taxon>Polyodontidae</taxon>
        <taxon>Polyodon</taxon>
    </lineage>
</organism>
<keyword evidence="2" id="KW-0812">Transmembrane</keyword>
<dbReference type="Proteomes" id="UP001166093">
    <property type="component" value="Unassembled WGS sequence"/>
</dbReference>
<evidence type="ECO:0000256" key="1">
    <source>
        <dbReference type="ARBA" id="ARBA00004167"/>
    </source>
</evidence>
<gene>
    <name evidence="7" type="primary">Fam234b</name>
    <name evidence="7" type="ORF">GTO93_0019954</name>
</gene>
<evidence type="ECO:0000256" key="2">
    <source>
        <dbReference type="ARBA" id="ARBA00022692"/>
    </source>
</evidence>
<keyword evidence="4" id="KW-0472">Membrane</keyword>
<dbReference type="Pfam" id="PF23727">
    <property type="entry name" value="Beta-prop_FAM234A_B"/>
    <property type="match status" value="1"/>
</dbReference>
<dbReference type="PANTHER" id="PTHR21419">
    <property type="match status" value="1"/>
</dbReference>
<evidence type="ECO:0000256" key="5">
    <source>
        <dbReference type="SAM" id="MobiDB-lite"/>
    </source>
</evidence>
<name>A0ABS2XE31_POLSP</name>
<keyword evidence="8" id="KW-1185">Reference proteome</keyword>
<reference evidence="7" key="1">
    <citation type="journal article" date="2021" name="Cell">
        <title>Tracing the genetic footprints of vertebrate landing in non-teleost ray-finned fishes.</title>
        <authorList>
            <person name="Bi X."/>
            <person name="Wang K."/>
            <person name="Yang L."/>
            <person name="Pan H."/>
            <person name="Jiang H."/>
            <person name="Wei Q."/>
            <person name="Fang M."/>
            <person name="Yu H."/>
            <person name="Zhu C."/>
            <person name="Cai Y."/>
            <person name="He Y."/>
            <person name="Gan X."/>
            <person name="Zeng H."/>
            <person name="Yu D."/>
            <person name="Zhu Y."/>
            <person name="Jiang H."/>
            <person name="Qiu Q."/>
            <person name="Yang H."/>
            <person name="Zhang Y.E."/>
            <person name="Wang W."/>
            <person name="Zhu M."/>
            <person name="He S."/>
            <person name="Zhang G."/>
        </authorList>
    </citation>
    <scope>NUCLEOTIDE SEQUENCE</scope>
    <source>
        <strain evidence="7">Pddl_001</strain>
    </source>
</reference>
<feature type="region of interest" description="Disordered" evidence="5">
    <location>
        <begin position="417"/>
        <end position="436"/>
    </location>
</feature>
<keyword evidence="3" id="KW-1133">Transmembrane helix</keyword>
<evidence type="ECO:0000313" key="7">
    <source>
        <dbReference type="EMBL" id="MBN3272514.1"/>
    </source>
</evidence>
<evidence type="ECO:0000259" key="6">
    <source>
        <dbReference type="Pfam" id="PF23727"/>
    </source>
</evidence>
<feature type="region of interest" description="Disordered" evidence="5">
    <location>
        <begin position="172"/>
        <end position="224"/>
    </location>
</feature>
<sequence>MFKVIKSRSPSLAVPISWSSRDRICACADIAAATRHRKSKRKQKQREVLFNKTKPLNKMIIITVIVNNLHSVSALSGIDGAPLWTQLVPEEARFIQCGFETLGRGPGPACLLTGTRTLLRAVQADTGSSLWQLSPQALGGRIAGPALRVPDLNADSVPDLLVSVLPGDQVTLSGPSPGPVTLSSAGPSPGPVTLSSAGPSPGPVTLSSAGPSPGPVTLSSGSQFPAGRGDSHLSLLLVSGADGALIGSRVTFNLTRPDKPIGPQLHVTRGGAVYVLFGFALTSCRLTMSNELGGSDYGSQHASVPAALGSVLDLEAQPLFHRETILQLSLQTNPLLLTTGVEQNSADKMNCKPSDPAQPALLNSTVICASISIQSETVPLRLQHGAPILLNTTEHGAKMAATGVAVSYRLTTAPRPQRIVGYPPAPGRTPAGGPPL</sequence>
<comment type="subcellular location">
    <subcellularLocation>
        <location evidence="1">Membrane</location>
        <topology evidence="1">Single-pass membrane protein</topology>
    </subcellularLocation>
</comment>
<evidence type="ECO:0000256" key="4">
    <source>
        <dbReference type="ARBA" id="ARBA00023136"/>
    </source>
</evidence>